<protein>
    <submittedName>
        <fullName evidence="7">SulP family inorganic anion transporter</fullName>
    </submittedName>
</protein>
<dbReference type="Proteomes" id="UP001300015">
    <property type="component" value="Unassembled WGS sequence"/>
</dbReference>
<gene>
    <name evidence="7" type="ORF">NQH49_07320</name>
</gene>
<feature type="transmembrane region" description="Helical" evidence="5">
    <location>
        <begin position="58"/>
        <end position="74"/>
    </location>
</feature>
<feature type="transmembrane region" description="Helical" evidence="5">
    <location>
        <begin position="185"/>
        <end position="202"/>
    </location>
</feature>
<dbReference type="InterPro" id="IPR002645">
    <property type="entry name" value="STAS_dom"/>
</dbReference>
<proteinExistence type="predicted"/>
<evidence type="ECO:0000256" key="5">
    <source>
        <dbReference type="SAM" id="Phobius"/>
    </source>
</evidence>
<dbReference type="Pfam" id="PF00916">
    <property type="entry name" value="Sulfate_transp"/>
    <property type="match status" value="2"/>
</dbReference>
<keyword evidence="4 5" id="KW-0472">Membrane</keyword>
<keyword evidence="3 5" id="KW-1133">Transmembrane helix</keyword>
<feature type="transmembrane region" description="Helical" evidence="5">
    <location>
        <begin position="134"/>
        <end position="154"/>
    </location>
</feature>
<dbReference type="Pfam" id="PF01740">
    <property type="entry name" value="STAS"/>
    <property type="match status" value="1"/>
</dbReference>
<evidence type="ECO:0000313" key="8">
    <source>
        <dbReference type="Proteomes" id="UP001300015"/>
    </source>
</evidence>
<evidence type="ECO:0000256" key="3">
    <source>
        <dbReference type="ARBA" id="ARBA00022989"/>
    </source>
</evidence>
<dbReference type="SUPFAM" id="SSF52091">
    <property type="entry name" value="SpoIIaa-like"/>
    <property type="match status" value="1"/>
</dbReference>
<feature type="transmembrane region" description="Helical" evidence="5">
    <location>
        <begin position="232"/>
        <end position="250"/>
    </location>
</feature>
<dbReference type="InterPro" id="IPR011547">
    <property type="entry name" value="SLC26A/SulP_dom"/>
</dbReference>
<name>A0ABT1VIC0_9GAMM</name>
<dbReference type="RefSeq" id="WP_256696148.1">
    <property type="nucleotide sequence ID" value="NZ_JANIES010000001.1"/>
</dbReference>
<evidence type="ECO:0000313" key="7">
    <source>
        <dbReference type="EMBL" id="MCQ8227279.1"/>
    </source>
</evidence>
<feature type="transmembrane region" description="Helical" evidence="5">
    <location>
        <begin position="330"/>
        <end position="347"/>
    </location>
</feature>
<feature type="domain" description="STAS" evidence="6">
    <location>
        <begin position="419"/>
        <end position="499"/>
    </location>
</feature>
<sequence length="499" mass="53184">MSQPTERATAVESDITVGRVLRSPALLTRECLAGIITALALIPEVISFSVIAGVDPKVSLVASVVLCLTLSILGGRPAMVTAAAGSVALVIGPMVHAHGVEYILPAVIMGGVIQIIFGLAGLSRMMRYIPRSVMIGFVNALGILIFFAQVPHVWGQSTLVWALFAVTLAIVLLLSKVLKSVPSPLVAIVVVTAVALLLGYRVPNVGDEGPMTAGLPGFTTLLVPINLHTLQIIWPTALSIAFVGLMESLLTAKLVDDITDTPSGKRRESWALGVGNILAGFYGGIAGCAMIGQTIVNVELGKARTRISTIAAGIVLLLLVTGLSQIMAQIPMVVLAGIMMVVAVKTVNWHSLQPATLKRMPWSETLVMVLTVAVTVWTGNLAIGVLVGVILAMMLFARRIAHVIHAERRLSDDGEQVNYTVRGPLFFGSSNDLFEHFNYGHDPKAVTIDLTHAQIWDASSVAALDAIEYRYQRHGAKVTFIGLDNRSSDFRERLSGNLS</sequence>
<feature type="transmembrane region" description="Helical" evidence="5">
    <location>
        <begin position="31"/>
        <end position="52"/>
    </location>
</feature>
<dbReference type="PROSITE" id="PS50801">
    <property type="entry name" value="STAS"/>
    <property type="match status" value="1"/>
</dbReference>
<dbReference type="CDD" id="cd07042">
    <property type="entry name" value="STAS_SulP_like_sulfate_transporter"/>
    <property type="match status" value="1"/>
</dbReference>
<dbReference type="InterPro" id="IPR052706">
    <property type="entry name" value="Membrane-Transporter-like"/>
</dbReference>
<reference evidence="7 8" key="1">
    <citation type="submission" date="2022-07" db="EMBL/GenBank/DDBJ databases">
        <title>Pantoea trifolii sp. nov. isolated from root nodules of Trifolium rubens.</title>
        <authorList>
            <person name="Kalita M."/>
            <person name="Wdowiak-Wrobel S."/>
            <person name="Marek-Kozaczuk M."/>
            <person name="Palusinska-Szysz M."/>
            <person name="Sokolowski W."/>
            <person name="Coutinho T."/>
            <person name="Hlahane L."/>
        </authorList>
    </citation>
    <scope>NUCLEOTIDE SEQUENCE [LARGE SCALE GENOMIC DNA]</scope>
    <source>
        <strain evidence="7 8">MMK2</strain>
    </source>
</reference>
<keyword evidence="2 5" id="KW-0812">Transmembrane</keyword>
<feature type="transmembrane region" description="Helical" evidence="5">
    <location>
        <begin position="307"/>
        <end position="323"/>
    </location>
</feature>
<comment type="caution">
    <text evidence="7">The sequence shown here is derived from an EMBL/GenBank/DDBJ whole genome shotgun (WGS) entry which is preliminary data.</text>
</comment>
<evidence type="ECO:0000259" key="6">
    <source>
        <dbReference type="PROSITE" id="PS50801"/>
    </source>
</evidence>
<feature type="transmembrane region" description="Helical" evidence="5">
    <location>
        <begin position="102"/>
        <end position="122"/>
    </location>
</feature>
<dbReference type="EMBL" id="JANIET010000001">
    <property type="protein sequence ID" value="MCQ8227279.1"/>
    <property type="molecule type" value="Genomic_DNA"/>
</dbReference>
<dbReference type="PANTHER" id="PTHR43310">
    <property type="entry name" value="SULFATE TRANSPORTER YBAR-RELATED"/>
    <property type="match status" value="1"/>
</dbReference>
<organism evidence="7 8">
    <name type="scientific">Pantoea trifolii</name>
    <dbReference type="NCBI Taxonomy" id="2968030"/>
    <lineage>
        <taxon>Bacteria</taxon>
        <taxon>Pseudomonadati</taxon>
        <taxon>Pseudomonadota</taxon>
        <taxon>Gammaproteobacteria</taxon>
        <taxon>Enterobacterales</taxon>
        <taxon>Erwiniaceae</taxon>
        <taxon>Pantoea</taxon>
    </lineage>
</organism>
<dbReference type="Gene3D" id="3.30.750.24">
    <property type="entry name" value="STAS domain"/>
    <property type="match status" value="1"/>
</dbReference>
<evidence type="ECO:0000256" key="4">
    <source>
        <dbReference type="ARBA" id="ARBA00023136"/>
    </source>
</evidence>
<evidence type="ECO:0000256" key="1">
    <source>
        <dbReference type="ARBA" id="ARBA00004141"/>
    </source>
</evidence>
<dbReference type="InterPro" id="IPR036513">
    <property type="entry name" value="STAS_dom_sf"/>
</dbReference>
<feature type="transmembrane region" description="Helical" evidence="5">
    <location>
        <begin position="270"/>
        <end position="295"/>
    </location>
</feature>
<dbReference type="PANTHER" id="PTHR43310:SF1">
    <property type="entry name" value="SULFATE TRANSPORTER YBAR-RELATED"/>
    <property type="match status" value="1"/>
</dbReference>
<evidence type="ECO:0000256" key="2">
    <source>
        <dbReference type="ARBA" id="ARBA00022692"/>
    </source>
</evidence>
<feature type="transmembrane region" description="Helical" evidence="5">
    <location>
        <begin position="160"/>
        <end position="178"/>
    </location>
</feature>
<accession>A0ABT1VIC0</accession>
<comment type="subcellular location">
    <subcellularLocation>
        <location evidence="1">Membrane</location>
        <topology evidence="1">Multi-pass membrane protein</topology>
    </subcellularLocation>
</comment>
<keyword evidence="8" id="KW-1185">Reference proteome</keyword>
<feature type="transmembrane region" description="Helical" evidence="5">
    <location>
        <begin position="367"/>
        <end position="396"/>
    </location>
</feature>